<feature type="domain" description="Penicillin-binding protein transpeptidase" evidence="5">
    <location>
        <begin position="370"/>
        <end position="624"/>
    </location>
</feature>
<dbReference type="Gene3D" id="3.90.1310.10">
    <property type="entry name" value="Penicillin-binding protein 2a (Domain 2)"/>
    <property type="match status" value="1"/>
</dbReference>
<comment type="similarity">
    <text evidence="2">Belongs to the transpeptidase family.</text>
</comment>
<dbReference type="GO" id="GO:0071555">
    <property type="term" value="P:cell wall organization"/>
    <property type="evidence" value="ECO:0007669"/>
    <property type="project" value="TreeGrafter"/>
</dbReference>
<keyword evidence="4" id="KW-0732">Signal</keyword>
<dbReference type="PROSITE" id="PS51257">
    <property type="entry name" value="PROKAR_LIPOPROTEIN"/>
    <property type="match status" value="1"/>
</dbReference>
<gene>
    <name evidence="8" type="ORF">Cco03nite_39820</name>
</gene>
<dbReference type="PANTHER" id="PTHR30627:SF24">
    <property type="entry name" value="PENICILLIN-BINDING PROTEIN 4B"/>
    <property type="match status" value="1"/>
</dbReference>
<dbReference type="GO" id="GO:0008658">
    <property type="term" value="F:penicillin binding"/>
    <property type="evidence" value="ECO:0007669"/>
    <property type="project" value="InterPro"/>
</dbReference>
<dbReference type="InterPro" id="IPR007887">
    <property type="entry name" value="MecA_N"/>
</dbReference>
<evidence type="ECO:0000259" key="6">
    <source>
        <dbReference type="Pfam" id="PF03717"/>
    </source>
</evidence>
<dbReference type="InterPro" id="IPR050515">
    <property type="entry name" value="Beta-lactam/transpept"/>
</dbReference>
<dbReference type="GO" id="GO:0046677">
    <property type="term" value="P:response to antibiotic"/>
    <property type="evidence" value="ECO:0007669"/>
    <property type="project" value="InterPro"/>
</dbReference>
<dbReference type="Gene3D" id="3.40.710.10">
    <property type="entry name" value="DD-peptidase/beta-lactamase superfamily"/>
    <property type="match status" value="1"/>
</dbReference>
<keyword evidence="9" id="KW-1185">Reference proteome</keyword>
<dbReference type="RefSeq" id="WP_203693628.1">
    <property type="nucleotide sequence ID" value="NZ_BAAALC010000036.1"/>
</dbReference>
<comment type="caution">
    <text evidence="8">The sequence shown here is derived from an EMBL/GenBank/DDBJ whole genome shotgun (WGS) entry which is preliminary data.</text>
</comment>
<dbReference type="InterPro" id="IPR005311">
    <property type="entry name" value="PBP_dimer"/>
</dbReference>
<evidence type="ECO:0000256" key="2">
    <source>
        <dbReference type="ARBA" id="ARBA00007171"/>
    </source>
</evidence>
<accession>A0A8J3KVT9</accession>
<feature type="domain" description="Penicillin-binding protein dimerisation" evidence="6">
    <location>
        <begin position="155"/>
        <end position="320"/>
    </location>
</feature>
<dbReference type="InterPro" id="IPR036138">
    <property type="entry name" value="PBP_dimer_sf"/>
</dbReference>
<evidence type="ECO:0000256" key="1">
    <source>
        <dbReference type="ARBA" id="ARBA00004370"/>
    </source>
</evidence>
<dbReference type="Pfam" id="PF05223">
    <property type="entry name" value="MecA_N"/>
    <property type="match status" value="1"/>
</dbReference>
<dbReference type="EMBL" id="BONI01000032">
    <property type="protein sequence ID" value="GIG07282.1"/>
    <property type="molecule type" value="Genomic_DNA"/>
</dbReference>
<dbReference type="InterPro" id="IPR012338">
    <property type="entry name" value="Beta-lactam/transpept-like"/>
</dbReference>
<reference evidence="8 9" key="1">
    <citation type="submission" date="2021-01" db="EMBL/GenBank/DDBJ databases">
        <title>Whole genome shotgun sequence of Catellatospora coxensis NBRC 107359.</title>
        <authorList>
            <person name="Komaki H."/>
            <person name="Tamura T."/>
        </authorList>
    </citation>
    <scope>NUCLEOTIDE SEQUENCE [LARGE SCALE GENOMIC DNA]</scope>
    <source>
        <strain evidence="8 9">NBRC 107359</strain>
    </source>
</reference>
<comment type="subcellular location">
    <subcellularLocation>
        <location evidence="1">Membrane</location>
    </subcellularLocation>
</comment>
<dbReference type="Pfam" id="PF00905">
    <property type="entry name" value="Transpeptidase"/>
    <property type="match status" value="1"/>
</dbReference>
<dbReference type="GO" id="GO:0071972">
    <property type="term" value="F:peptidoglycan L,D-transpeptidase activity"/>
    <property type="evidence" value="ECO:0007669"/>
    <property type="project" value="TreeGrafter"/>
</dbReference>
<name>A0A8J3KVT9_9ACTN</name>
<evidence type="ECO:0000256" key="4">
    <source>
        <dbReference type="SAM" id="SignalP"/>
    </source>
</evidence>
<protein>
    <submittedName>
        <fullName evidence="8">Penicillin-binding protein</fullName>
    </submittedName>
</protein>
<dbReference type="Proteomes" id="UP000630887">
    <property type="component" value="Unassembled WGS sequence"/>
</dbReference>
<keyword evidence="3" id="KW-0472">Membrane</keyword>
<sequence>MALRSKVRRPKIVLSLVAMSLLFPALAACSKDDGPEPMLDAFLAGWRSGTFDKVTFVSPTGQGVAADTVKTELRALEGVFRDTPPTLTKQAPAVNQGLATTQIKVAQPLPDKTTWEYTTTVRMTKAKDTWQVVWEPAIVHEKLTKGDELAVRRLAPARAGVFDGKGEEIVKPRPVVVIGVEPQKITDIDALVKDLTPIFTAGAYDVSADDLAKLPARVKDAKPDALVEIVTLRREVYEPIRDRLRALMDKGVAFREEDRLLSPTRTFARALLGTVGPVTKEIMDSKPGAYQVGDQAGLGGIQRTYDDRLRGVAGLSVVSSRKASDGTVQDTPLYQVEKKDGQKLQLAIDTKTQIAAEKALATVKQRSAMVAIRISDGQLVAVANSGPDNLALTAQVPPGSTFKAVSAYGLLDAGKVTANQIVPCPKFFTVEGRQFKNSNFLELGNVAFHTDFAKSCNTAFASLAPQLGPDGLLNAGTALGLGQTWDLGVPAFTGRVSAGGNATELAAATFGQGQTIVSPVAMAGAAAAIARGQWKQPVLLLDPAAAKPAPDGPALKPTTLDPLRAMMREVITAGTATALKDTPGGAVYGKTGTAEYDNNPAHTHAWFIGWQGDIAFAVFIENGIKPSETAVPVTESFLRNLR</sequence>
<dbReference type="SUPFAM" id="SSF56519">
    <property type="entry name" value="Penicillin binding protein dimerisation domain"/>
    <property type="match status" value="1"/>
</dbReference>
<evidence type="ECO:0000313" key="9">
    <source>
        <dbReference type="Proteomes" id="UP000630887"/>
    </source>
</evidence>
<proteinExistence type="inferred from homology"/>
<dbReference type="SUPFAM" id="SSF56601">
    <property type="entry name" value="beta-lactamase/transpeptidase-like"/>
    <property type="match status" value="1"/>
</dbReference>
<feature type="chain" id="PRO_5035289935" evidence="4">
    <location>
        <begin position="28"/>
        <end position="642"/>
    </location>
</feature>
<dbReference type="PANTHER" id="PTHR30627">
    <property type="entry name" value="PEPTIDOGLYCAN D,D-TRANSPEPTIDASE"/>
    <property type="match status" value="1"/>
</dbReference>
<evidence type="ECO:0000313" key="8">
    <source>
        <dbReference type="EMBL" id="GIG07282.1"/>
    </source>
</evidence>
<dbReference type="InterPro" id="IPR001460">
    <property type="entry name" value="PCN-bd_Tpept"/>
</dbReference>
<organism evidence="8 9">
    <name type="scientific">Catellatospora coxensis</name>
    <dbReference type="NCBI Taxonomy" id="310354"/>
    <lineage>
        <taxon>Bacteria</taxon>
        <taxon>Bacillati</taxon>
        <taxon>Actinomycetota</taxon>
        <taxon>Actinomycetes</taxon>
        <taxon>Micromonosporales</taxon>
        <taxon>Micromonosporaceae</taxon>
        <taxon>Catellatospora</taxon>
    </lineage>
</organism>
<feature type="signal peptide" evidence="4">
    <location>
        <begin position="1"/>
        <end position="27"/>
    </location>
</feature>
<evidence type="ECO:0000259" key="5">
    <source>
        <dbReference type="Pfam" id="PF00905"/>
    </source>
</evidence>
<dbReference type="GO" id="GO:0005886">
    <property type="term" value="C:plasma membrane"/>
    <property type="evidence" value="ECO:0007669"/>
    <property type="project" value="TreeGrafter"/>
</dbReference>
<feature type="domain" description="NTF2-like N-terminal transpeptidase" evidence="7">
    <location>
        <begin position="35"/>
        <end position="147"/>
    </location>
</feature>
<evidence type="ECO:0000259" key="7">
    <source>
        <dbReference type="Pfam" id="PF05223"/>
    </source>
</evidence>
<dbReference type="Pfam" id="PF03717">
    <property type="entry name" value="PBP_dimer"/>
    <property type="match status" value="1"/>
</dbReference>
<dbReference type="AlphaFoldDB" id="A0A8J3KVT9"/>
<evidence type="ECO:0000256" key="3">
    <source>
        <dbReference type="ARBA" id="ARBA00023136"/>
    </source>
</evidence>